<name>A0A0D5YPC6_9FLAO</name>
<dbReference type="AlphaFoldDB" id="A0A0D5YPC6"/>
<organism evidence="1 2">
    <name type="scientific">Flagellimonas lutaonensis</name>
    <dbReference type="NCBI Taxonomy" id="516051"/>
    <lineage>
        <taxon>Bacteria</taxon>
        <taxon>Pseudomonadati</taxon>
        <taxon>Bacteroidota</taxon>
        <taxon>Flavobacteriia</taxon>
        <taxon>Flavobacteriales</taxon>
        <taxon>Flavobacteriaceae</taxon>
        <taxon>Flagellimonas</taxon>
    </lineage>
</organism>
<sequence>MRKCITFIGLAIVFLLCSSHELFLKSTSYFLEENRAVELFLFNGTFDQSENAIAIDRIVDARIIGPKFELLPANSAYRLEETSTFLNFTTESAGTYVAGVSTLPRTIDLDAKAFNDYLDHEGLKGTLNERKREGTLKDDATEIYSKHVKAILQVGDLMTDDYKTVLGYPIEFLPIDNPYSKKAGEPIRFQLLLEGKPLAGQTVHYSTSVPGKDAHDSEKSSITDNNGIVTIIPSQSGNWYVATIYMEKSDEEGVDYESNWATLTFGLK</sequence>
<dbReference type="EMBL" id="CP011071">
    <property type="protein sequence ID" value="AKA34067.1"/>
    <property type="molecule type" value="Genomic_DNA"/>
</dbReference>
<protein>
    <submittedName>
        <fullName evidence="1">NikM domain containing protein</fullName>
    </submittedName>
</protein>
<keyword evidence="2" id="KW-1185">Reference proteome</keyword>
<dbReference type="PATRIC" id="fig|516051.4.peg.399"/>
<accession>A0A0D5YPC6</accession>
<evidence type="ECO:0000313" key="1">
    <source>
        <dbReference type="EMBL" id="AKA34067.1"/>
    </source>
</evidence>
<dbReference type="KEGG" id="mlt:VC82_385"/>
<dbReference type="OrthoDB" id="581894at2"/>
<dbReference type="InterPro" id="IPR019613">
    <property type="entry name" value="DUF4198"/>
</dbReference>
<dbReference type="STRING" id="516051.VC82_385"/>
<proteinExistence type="predicted"/>
<gene>
    <name evidence="1" type="ORF">VC82_385</name>
</gene>
<dbReference type="RefSeq" id="WP_052698858.1">
    <property type="nucleotide sequence ID" value="NZ_CP011071.1"/>
</dbReference>
<dbReference type="HOGENOM" id="CLU_859918_0_0_10"/>
<reference evidence="1 2" key="1">
    <citation type="submission" date="2015-03" db="EMBL/GenBank/DDBJ databases">
        <title>Complete genome sequence of Muricauda lutaonensis CC-HSB-11T, isolated from a coastal hot spring.</title>
        <authorList>
            <person name="Kim K.M."/>
        </authorList>
    </citation>
    <scope>NUCLEOTIDE SEQUENCE [LARGE SCALE GENOMIC DNA]</scope>
    <source>
        <strain evidence="1 2">CC-HSB-11</strain>
    </source>
</reference>
<evidence type="ECO:0000313" key="2">
    <source>
        <dbReference type="Proteomes" id="UP000032726"/>
    </source>
</evidence>
<dbReference type="Pfam" id="PF10670">
    <property type="entry name" value="DUF4198"/>
    <property type="match status" value="1"/>
</dbReference>
<dbReference type="Proteomes" id="UP000032726">
    <property type="component" value="Chromosome"/>
</dbReference>